<reference evidence="2 3" key="1">
    <citation type="submission" date="2019-01" db="EMBL/GenBank/DDBJ databases">
        <title>Pseudoxanthomonas composti sp. nov., isolated from compost.</title>
        <authorList>
            <person name="Yang G."/>
        </authorList>
    </citation>
    <scope>NUCLEOTIDE SEQUENCE [LARGE SCALE GENOMIC DNA]</scope>
    <source>
        <strain evidence="2 3">GSS15</strain>
    </source>
</reference>
<feature type="compositionally biased region" description="Low complexity" evidence="1">
    <location>
        <begin position="156"/>
        <end position="167"/>
    </location>
</feature>
<feature type="compositionally biased region" description="Basic and acidic residues" evidence="1">
    <location>
        <begin position="136"/>
        <end position="155"/>
    </location>
</feature>
<feature type="region of interest" description="Disordered" evidence="1">
    <location>
        <begin position="1"/>
        <end position="25"/>
    </location>
</feature>
<accession>A0A4Q1JRJ0</accession>
<name>A0A4Q1JRJ0_9GAMM</name>
<comment type="caution">
    <text evidence="2">The sequence shown here is derived from an EMBL/GenBank/DDBJ whole genome shotgun (WGS) entry which is preliminary data.</text>
</comment>
<evidence type="ECO:0000313" key="2">
    <source>
        <dbReference type="EMBL" id="RXR00339.1"/>
    </source>
</evidence>
<dbReference type="AlphaFoldDB" id="A0A4Q1JRJ0"/>
<protein>
    <submittedName>
        <fullName evidence="2">Uncharacterized protein</fullName>
    </submittedName>
</protein>
<feature type="compositionally biased region" description="Basic and acidic residues" evidence="1">
    <location>
        <begin position="181"/>
        <end position="196"/>
    </location>
</feature>
<feature type="region of interest" description="Disordered" evidence="1">
    <location>
        <begin position="108"/>
        <end position="196"/>
    </location>
</feature>
<keyword evidence="3" id="KW-1185">Reference proteome</keyword>
<organism evidence="2 3">
    <name type="scientific">Pseudoxanthomonas composti</name>
    <dbReference type="NCBI Taxonomy" id="2137479"/>
    <lineage>
        <taxon>Bacteria</taxon>
        <taxon>Pseudomonadati</taxon>
        <taxon>Pseudomonadota</taxon>
        <taxon>Gammaproteobacteria</taxon>
        <taxon>Lysobacterales</taxon>
        <taxon>Lysobacteraceae</taxon>
        <taxon>Pseudoxanthomonas</taxon>
    </lineage>
</organism>
<dbReference type="OrthoDB" id="9933370at2"/>
<gene>
    <name evidence="2" type="ORF">EPA99_17190</name>
</gene>
<dbReference type="RefSeq" id="WP_129472476.1">
    <property type="nucleotide sequence ID" value="NZ_SAWZ01000012.1"/>
</dbReference>
<sequence>MNHSTPSADVDRLQPLLFHPNQEKHPMRRRTRSLLLVLLPFAAGLPAAAHAEGWCLGKTRDTRLVAHFKDTAGMSTQEIEMAYQAHLDRVAPQPGLGKWVRGGNVECGKGNDDRNNTMEGGNTGPTVMVPWQPSRADLEAGRAEKARLEEAERAARAQPAASRSESAGDAGTPQAAPPAPKAEKARKLLKALTDRL</sequence>
<evidence type="ECO:0000256" key="1">
    <source>
        <dbReference type="SAM" id="MobiDB-lite"/>
    </source>
</evidence>
<dbReference type="EMBL" id="SAWZ01000012">
    <property type="protein sequence ID" value="RXR00339.1"/>
    <property type="molecule type" value="Genomic_DNA"/>
</dbReference>
<proteinExistence type="predicted"/>
<evidence type="ECO:0000313" key="3">
    <source>
        <dbReference type="Proteomes" id="UP000289784"/>
    </source>
</evidence>
<dbReference type="Proteomes" id="UP000289784">
    <property type="component" value="Unassembled WGS sequence"/>
</dbReference>